<sequence>MALANWQSAGLSKKGWANVTSGVTRAMVIAGIKVHRRRRNFKLSLSWEYLLAQMSRRDHDEIHRFAGWCSVHQIAPLSVNAGTFAAYLDYLTNETIQTNPRERWHVAHRAWNRAVVAEGEAFPVIPDIALPGWRGLDWSAFPEALVAEFDQYEKKMLVGDLLADEEIRPLKPITIKGYKDKFRWYLSRLVESGVPIETFSSLNACVAVELVKRGIHAHLGGRPLDDKSRPGLHAMMTAILSVANHVGVGTEQRALLHKLARKVRHRPTGMTEKNRNRLAQFKDREARRMFIRAPFLVAQELKDISNPTAHQALRMQYAAIHALLLHLPVRVKNAAMLDLDKHIYRPPGKKAGRWRVHFEEGEVKNKVVIDAELNEKTSALLDLYVRVFRPRLMKKATSRLFINQHGVAKETCTVSKQFSKFVKRETGFIVNAHLLRHFAAFTFLEANPGHYETVRQLLGHKDIATTIRFYAGAETMNALERYDRLLARLMRSEGDGAKEHAPKVHGLDAEDL</sequence>
<proteinExistence type="predicted"/>
<dbReference type="GO" id="GO:0003677">
    <property type="term" value="F:DNA binding"/>
    <property type="evidence" value="ECO:0007669"/>
    <property type="project" value="InterPro"/>
</dbReference>
<dbReference type="InterPro" id="IPR011010">
    <property type="entry name" value="DNA_brk_join_enz"/>
</dbReference>
<dbReference type="Gene3D" id="1.10.443.10">
    <property type="entry name" value="Intergrase catalytic core"/>
    <property type="match status" value="1"/>
</dbReference>
<dbReference type="Pfam" id="PF00589">
    <property type="entry name" value="Phage_integrase"/>
    <property type="match status" value="1"/>
</dbReference>
<evidence type="ECO:0000256" key="1">
    <source>
        <dbReference type="ARBA" id="ARBA00023172"/>
    </source>
</evidence>
<feature type="domain" description="Tyr recombinase" evidence="2">
    <location>
        <begin position="291"/>
        <end position="484"/>
    </location>
</feature>
<keyword evidence="1" id="KW-0233">DNA recombination</keyword>
<dbReference type="RefSeq" id="WP_163900413.1">
    <property type="nucleotide sequence ID" value="NZ_CP048427.1"/>
</dbReference>
<dbReference type="PROSITE" id="PS51898">
    <property type="entry name" value="TYR_RECOMBINASE"/>
    <property type="match status" value="1"/>
</dbReference>
<keyword evidence="4" id="KW-1185">Reference proteome</keyword>
<comment type="caution">
    <text evidence="3">The sequence shown here is derived from an EMBL/GenBank/DDBJ whole genome shotgun (WGS) entry which is preliminary data.</text>
</comment>
<dbReference type="Proteomes" id="UP000477849">
    <property type="component" value="Unassembled WGS sequence"/>
</dbReference>
<reference evidence="3 4" key="1">
    <citation type="submission" date="2020-02" db="EMBL/GenBank/DDBJ databases">
        <title>Genome sequence of the type strain CCBAU10050 of Rhizobium daejeonense.</title>
        <authorList>
            <person name="Gao J."/>
            <person name="Sun J."/>
        </authorList>
    </citation>
    <scope>NUCLEOTIDE SEQUENCE [LARGE SCALE GENOMIC DNA]</scope>
    <source>
        <strain evidence="3 4">CCBAU10050</strain>
    </source>
</reference>
<gene>
    <name evidence="3" type="ORF">G6N76_02135</name>
</gene>
<evidence type="ECO:0000259" key="2">
    <source>
        <dbReference type="PROSITE" id="PS51898"/>
    </source>
</evidence>
<evidence type="ECO:0000313" key="3">
    <source>
        <dbReference type="EMBL" id="NGO62458.1"/>
    </source>
</evidence>
<dbReference type="InterPro" id="IPR013762">
    <property type="entry name" value="Integrase-like_cat_sf"/>
</dbReference>
<dbReference type="GO" id="GO:0006310">
    <property type="term" value="P:DNA recombination"/>
    <property type="evidence" value="ECO:0007669"/>
    <property type="project" value="UniProtKB-KW"/>
</dbReference>
<dbReference type="CDD" id="cd00397">
    <property type="entry name" value="DNA_BRE_C"/>
    <property type="match status" value="1"/>
</dbReference>
<dbReference type="GO" id="GO:0015074">
    <property type="term" value="P:DNA integration"/>
    <property type="evidence" value="ECO:0007669"/>
    <property type="project" value="InterPro"/>
</dbReference>
<dbReference type="AlphaFoldDB" id="A0A6M1S243"/>
<dbReference type="EMBL" id="JAAKZH010000001">
    <property type="protein sequence ID" value="NGO62458.1"/>
    <property type="molecule type" value="Genomic_DNA"/>
</dbReference>
<dbReference type="SUPFAM" id="SSF47823">
    <property type="entry name" value="lambda integrase-like, N-terminal domain"/>
    <property type="match status" value="1"/>
</dbReference>
<organism evidence="3 4">
    <name type="scientific">Rhizobium daejeonense</name>
    <dbReference type="NCBI Taxonomy" id="240521"/>
    <lineage>
        <taxon>Bacteria</taxon>
        <taxon>Pseudomonadati</taxon>
        <taxon>Pseudomonadota</taxon>
        <taxon>Alphaproteobacteria</taxon>
        <taxon>Hyphomicrobiales</taxon>
        <taxon>Rhizobiaceae</taxon>
        <taxon>Rhizobium/Agrobacterium group</taxon>
        <taxon>Rhizobium</taxon>
    </lineage>
</organism>
<name>A0A6M1S243_9HYPH</name>
<dbReference type="InterPro" id="IPR002104">
    <property type="entry name" value="Integrase_catalytic"/>
</dbReference>
<evidence type="ECO:0000313" key="4">
    <source>
        <dbReference type="Proteomes" id="UP000477849"/>
    </source>
</evidence>
<dbReference type="SUPFAM" id="SSF56349">
    <property type="entry name" value="DNA breaking-rejoining enzymes"/>
    <property type="match status" value="1"/>
</dbReference>
<accession>A0A6M1S243</accession>
<protein>
    <submittedName>
        <fullName evidence="3">Site-specific integrase</fullName>
    </submittedName>
</protein>